<evidence type="ECO:0000256" key="1">
    <source>
        <dbReference type="SAM" id="Phobius"/>
    </source>
</evidence>
<protein>
    <submittedName>
        <fullName evidence="2">Uncharacterized protein</fullName>
    </submittedName>
</protein>
<feature type="transmembrane region" description="Helical" evidence="1">
    <location>
        <begin position="51"/>
        <end position="71"/>
    </location>
</feature>
<evidence type="ECO:0000313" key="2">
    <source>
        <dbReference type="EnsemblMetazoa" id="XP_020898385.1"/>
    </source>
</evidence>
<accession>A0A913X4F1</accession>
<dbReference type="Proteomes" id="UP000887567">
    <property type="component" value="Unplaced"/>
</dbReference>
<dbReference type="GeneID" id="110237147"/>
<dbReference type="KEGG" id="epa:110237147"/>
<keyword evidence="1" id="KW-0812">Transmembrane</keyword>
<dbReference type="PROSITE" id="PS51257">
    <property type="entry name" value="PROKAR_LIPOPROTEIN"/>
    <property type="match status" value="1"/>
</dbReference>
<feature type="transmembrane region" description="Helical" evidence="1">
    <location>
        <begin position="12"/>
        <end position="31"/>
    </location>
</feature>
<dbReference type="EnsemblMetazoa" id="XM_021042726.2">
    <property type="protein sequence ID" value="XP_020898385.1"/>
    <property type="gene ID" value="LOC110237147"/>
</dbReference>
<feature type="transmembrane region" description="Helical" evidence="1">
    <location>
        <begin position="83"/>
        <end position="108"/>
    </location>
</feature>
<evidence type="ECO:0000313" key="3">
    <source>
        <dbReference type="Proteomes" id="UP000887567"/>
    </source>
</evidence>
<organism evidence="2 3">
    <name type="scientific">Exaiptasia diaphana</name>
    <name type="common">Tropical sea anemone</name>
    <name type="synonym">Aiptasia pulchella</name>
    <dbReference type="NCBI Taxonomy" id="2652724"/>
    <lineage>
        <taxon>Eukaryota</taxon>
        <taxon>Metazoa</taxon>
        <taxon>Cnidaria</taxon>
        <taxon>Anthozoa</taxon>
        <taxon>Hexacorallia</taxon>
        <taxon>Actiniaria</taxon>
        <taxon>Aiptasiidae</taxon>
        <taxon>Exaiptasia</taxon>
    </lineage>
</organism>
<dbReference type="RefSeq" id="XP_020898385.1">
    <property type="nucleotide sequence ID" value="XM_021042726.2"/>
</dbReference>
<keyword evidence="1" id="KW-0472">Membrane</keyword>
<feature type="transmembrane region" description="Helical" evidence="1">
    <location>
        <begin position="143"/>
        <end position="166"/>
    </location>
</feature>
<proteinExistence type="predicted"/>
<keyword evidence="3" id="KW-1185">Reference proteome</keyword>
<reference evidence="2" key="1">
    <citation type="submission" date="2022-11" db="UniProtKB">
        <authorList>
            <consortium name="EnsemblMetazoa"/>
        </authorList>
    </citation>
    <scope>IDENTIFICATION</scope>
</reference>
<name>A0A913X4F1_EXADI</name>
<keyword evidence="1" id="KW-1133">Transmembrane helix</keyword>
<dbReference type="AlphaFoldDB" id="A0A913X4F1"/>
<sequence length="209" mass="23115">MKGQGYDNTNCRLSAIAQVLFGFSCLVFGVGDRVEMMHYESGFPAKGAIGIWIGILIVATGMIGSIASLPVNAQRRYLVITYFISSIISMLLALIIADCYIVSLVFIAREGDCNYDLMGKPSPVTRYYGTVPADRQCEIRRKYAVVMIVIGLCELLSGILAIYNCIQIYRSRKQHALAQMDPILPDPETLETVDVRSDKNIHQPIAAEI</sequence>